<dbReference type="Gene3D" id="3.90.1150.10">
    <property type="entry name" value="Aspartate Aminotransferase, domain 1"/>
    <property type="match status" value="1"/>
</dbReference>
<keyword evidence="3" id="KW-0808">Transferase</keyword>
<dbReference type="Proteomes" id="UP000325255">
    <property type="component" value="Unassembled WGS sequence"/>
</dbReference>
<dbReference type="RefSeq" id="WP_150038556.1">
    <property type="nucleotide sequence ID" value="NZ_OW485601.1"/>
</dbReference>
<dbReference type="PANTHER" id="PTHR43092">
    <property type="entry name" value="L-CYSTEINE DESULFHYDRASE"/>
    <property type="match status" value="1"/>
</dbReference>
<dbReference type="EMBL" id="VWPK01000001">
    <property type="protein sequence ID" value="KAA5614731.1"/>
    <property type="molecule type" value="Genomic_DNA"/>
</dbReference>
<dbReference type="InterPro" id="IPR000192">
    <property type="entry name" value="Aminotrans_V_dom"/>
</dbReference>
<keyword evidence="1" id="KW-0663">Pyridoxal phosphate</keyword>
<sequence length="381" mass="39608">MTAPAPGSACREAFALDPGFLTVNHGSFGATPRAVLAAQDHWRARMEAQPTRFMSRVLPGALRHAAARLAGFLGARADDIVFTENATTAVNAVLRSVPLRPMDEIVVLDHVYGAVGKAVDHVARTAGARVVRARLPFPDPTEAGVLAALAAALTGRTRLAVLDHITSASALVLPVAAMVSLCHAHGVPVLVDGAHAPGQVPLDLTALGADWYTGNCHKWLFAPKGAAFLWAASGRQAGLHPLAISHGYGQGFLAEFDWTGTRDPSAALAVPDGIDFHAALGGEALMARNAALACEATELLAARFGAARGAGDGFMAAMGVVRLPVEASMARAAALREALLDAGTDAPVHVLGDAVWLRLSAQAYNDSADYERLAEVVKKVL</sequence>
<comment type="caution">
    <text evidence="3">The sequence shown here is derived from an EMBL/GenBank/DDBJ whole genome shotgun (WGS) entry which is preliminary data.</text>
</comment>
<dbReference type="PANTHER" id="PTHR43092:SF2">
    <property type="entry name" value="HERCYNYLCYSTEINE SULFOXIDE LYASE"/>
    <property type="match status" value="1"/>
</dbReference>
<keyword evidence="3" id="KW-0032">Aminotransferase</keyword>
<dbReference type="InterPro" id="IPR015424">
    <property type="entry name" value="PyrdxlP-dep_Trfase"/>
</dbReference>
<dbReference type="GO" id="GO:0008483">
    <property type="term" value="F:transaminase activity"/>
    <property type="evidence" value="ECO:0007669"/>
    <property type="project" value="UniProtKB-KW"/>
</dbReference>
<dbReference type="SUPFAM" id="SSF53383">
    <property type="entry name" value="PLP-dependent transferases"/>
    <property type="match status" value="1"/>
</dbReference>
<organism evidence="3 4">
    <name type="scientific">Rhodovastum atsumiense</name>
    <dbReference type="NCBI Taxonomy" id="504468"/>
    <lineage>
        <taxon>Bacteria</taxon>
        <taxon>Pseudomonadati</taxon>
        <taxon>Pseudomonadota</taxon>
        <taxon>Alphaproteobacteria</taxon>
        <taxon>Acetobacterales</taxon>
        <taxon>Acetobacteraceae</taxon>
        <taxon>Rhodovastum</taxon>
    </lineage>
</organism>
<evidence type="ECO:0000259" key="2">
    <source>
        <dbReference type="Pfam" id="PF00266"/>
    </source>
</evidence>
<accession>A0A5M6J2H8</accession>
<dbReference type="InterPro" id="IPR015421">
    <property type="entry name" value="PyrdxlP-dep_Trfase_major"/>
</dbReference>
<proteinExistence type="predicted"/>
<dbReference type="OrthoDB" id="9804366at2"/>
<dbReference type="Pfam" id="PF00266">
    <property type="entry name" value="Aminotran_5"/>
    <property type="match status" value="1"/>
</dbReference>
<keyword evidence="4" id="KW-1185">Reference proteome</keyword>
<protein>
    <submittedName>
        <fullName evidence="3">Aminotransferase class V-fold PLP-dependent enzyme</fullName>
    </submittedName>
</protein>
<evidence type="ECO:0000256" key="1">
    <source>
        <dbReference type="ARBA" id="ARBA00022898"/>
    </source>
</evidence>
<name>A0A5M6J2H8_9PROT</name>
<evidence type="ECO:0000313" key="3">
    <source>
        <dbReference type="EMBL" id="KAA5614731.1"/>
    </source>
</evidence>
<dbReference type="AlphaFoldDB" id="A0A5M6J2H8"/>
<evidence type="ECO:0000313" key="4">
    <source>
        <dbReference type="Proteomes" id="UP000325255"/>
    </source>
</evidence>
<feature type="domain" description="Aminotransferase class V" evidence="2">
    <location>
        <begin position="31"/>
        <end position="302"/>
    </location>
</feature>
<dbReference type="InterPro" id="IPR015422">
    <property type="entry name" value="PyrdxlP-dep_Trfase_small"/>
</dbReference>
<reference evidence="3 4" key="1">
    <citation type="submission" date="2019-09" db="EMBL/GenBank/DDBJ databases">
        <title>Genome sequence of Rhodovastum atsumiense, a diverse member of the Acetobacteraceae family of non-sulfur purple photosynthetic bacteria.</title>
        <authorList>
            <person name="Meyer T."/>
            <person name="Kyndt J."/>
        </authorList>
    </citation>
    <scope>NUCLEOTIDE SEQUENCE [LARGE SCALE GENOMIC DNA]</scope>
    <source>
        <strain evidence="3 4">DSM 21279</strain>
    </source>
</reference>
<gene>
    <name evidence="3" type="ORF">F1189_00970</name>
</gene>
<dbReference type="Gene3D" id="3.40.640.10">
    <property type="entry name" value="Type I PLP-dependent aspartate aminotransferase-like (Major domain)"/>
    <property type="match status" value="1"/>
</dbReference>